<dbReference type="Proteomes" id="UP001199106">
    <property type="component" value="Unassembled WGS sequence"/>
</dbReference>
<accession>A0AAD4FAB2</accession>
<dbReference type="GO" id="GO:0003677">
    <property type="term" value="F:DNA binding"/>
    <property type="evidence" value="ECO:0007669"/>
    <property type="project" value="UniProtKB-KW"/>
</dbReference>
<organism evidence="3 4">
    <name type="scientific">Alternaria panax</name>
    <dbReference type="NCBI Taxonomy" id="48097"/>
    <lineage>
        <taxon>Eukaryota</taxon>
        <taxon>Fungi</taxon>
        <taxon>Dikarya</taxon>
        <taxon>Ascomycota</taxon>
        <taxon>Pezizomycotina</taxon>
        <taxon>Dothideomycetes</taxon>
        <taxon>Pleosporomycetidae</taxon>
        <taxon>Pleosporales</taxon>
        <taxon>Pleosporineae</taxon>
        <taxon>Pleosporaceae</taxon>
        <taxon>Alternaria</taxon>
        <taxon>Alternaria sect. Panax</taxon>
    </lineage>
</organism>
<reference evidence="3" key="1">
    <citation type="submission" date="2021-07" db="EMBL/GenBank/DDBJ databases">
        <title>Genome Resource of American Ginseng Black Spot Pathogen Alternaria panax.</title>
        <authorList>
            <person name="Qiu C."/>
            <person name="Wang W."/>
            <person name="Liu Z."/>
        </authorList>
    </citation>
    <scope>NUCLEOTIDE SEQUENCE</scope>
    <source>
        <strain evidence="3">BNCC115425</strain>
    </source>
</reference>
<evidence type="ECO:0000259" key="2">
    <source>
        <dbReference type="PROSITE" id="PS51253"/>
    </source>
</evidence>
<dbReference type="InterPro" id="IPR006600">
    <property type="entry name" value="HTH_CenpB_DNA-bd_dom"/>
</dbReference>
<evidence type="ECO:0000313" key="3">
    <source>
        <dbReference type="EMBL" id="KAG9185043.1"/>
    </source>
</evidence>
<evidence type="ECO:0000313" key="4">
    <source>
        <dbReference type="Proteomes" id="UP001199106"/>
    </source>
</evidence>
<evidence type="ECO:0000256" key="1">
    <source>
        <dbReference type="ARBA" id="ARBA00023125"/>
    </source>
</evidence>
<name>A0AAD4FAB2_9PLEO</name>
<protein>
    <recommendedName>
        <fullName evidence="2">HTH CENPB-type domain-containing protein</fullName>
    </recommendedName>
</protein>
<sequence>MALRGSEEVAIVQHVLKLLEQGYPPRLADVEEMANSLLWVRNRDPVGKRWAANFVKRRPELKVKFNRKYDYSRALCEDSKIIEGWFRLVQNSKAKYGIQDEDRYNFDETGFQMGVISTGAVVTVAERRGRLKTVQQGNREWVTAI</sequence>
<keyword evidence="4" id="KW-1185">Reference proteome</keyword>
<comment type="caution">
    <text evidence="3">The sequence shown here is derived from an EMBL/GenBank/DDBJ whole genome shotgun (WGS) entry which is preliminary data.</text>
</comment>
<proteinExistence type="predicted"/>
<keyword evidence="1" id="KW-0238">DNA-binding</keyword>
<dbReference type="AlphaFoldDB" id="A0AAD4FAB2"/>
<dbReference type="PROSITE" id="PS51253">
    <property type="entry name" value="HTH_CENPB"/>
    <property type="match status" value="1"/>
</dbReference>
<feature type="domain" description="HTH CENPB-type" evidence="2">
    <location>
        <begin position="1"/>
        <end position="64"/>
    </location>
</feature>
<dbReference type="EMBL" id="JAANER010000012">
    <property type="protein sequence ID" value="KAG9185043.1"/>
    <property type="molecule type" value="Genomic_DNA"/>
</dbReference>
<gene>
    <name evidence="3" type="ORF">G6011_02990</name>
</gene>